<comment type="caution">
    <text evidence="1">The sequence shown here is derived from an EMBL/GenBank/DDBJ whole genome shotgun (WGS) entry which is preliminary data.</text>
</comment>
<sequence length="294" mass="33306">MITIYEPLYRDGQQLSEPAFLPLTIESNSLSAWREFKILVDFYRRGDHRQSTFSGIFSPKFRLKSLMAGSQFIEFVRCNRDATVCILNPYPATAYFSFNVWMHGEAFHPGLCDRAQALLDASGIGWKIADVPRHNASNLCYSNFWVGTPQFWDAYVGGVLEPIARFLEENPDDSAAIDVLESTTHYTAAPFLPFIIERLFTTFLSLNPQIQIASHQAPYEHILDYCQTDFERRIVSEMMPIVDAADLSGNFSPELVSIQRLLSGLYQSYVAEHFAHNPHPHTGNVMESPKKGAP</sequence>
<dbReference type="Proteomes" id="UP001430614">
    <property type="component" value="Unassembled WGS sequence"/>
</dbReference>
<proteinExistence type="predicted"/>
<gene>
    <name evidence="1" type="ORF">LJ655_04775</name>
</gene>
<organism evidence="1 2">
    <name type="scientific">Paraburkholderia translucens</name>
    <dbReference type="NCBI Taxonomy" id="2886945"/>
    <lineage>
        <taxon>Bacteria</taxon>
        <taxon>Pseudomonadati</taxon>
        <taxon>Pseudomonadota</taxon>
        <taxon>Betaproteobacteria</taxon>
        <taxon>Burkholderiales</taxon>
        <taxon>Burkholderiaceae</taxon>
        <taxon>Paraburkholderia</taxon>
    </lineage>
</organism>
<evidence type="ECO:0000313" key="2">
    <source>
        <dbReference type="Proteomes" id="UP001430614"/>
    </source>
</evidence>
<accession>A0ABS8K918</accession>
<keyword evidence="2" id="KW-1185">Reference proteome</keyword>
<dbReference type="EMBL" id="JAJITC010000002">
    <property type="protein sequence ID" value="MCC8401215.1"/>
    <property type="molecule type" value="Genomic_DNA"/>
</dbReference>
<name>A0ABS8K918_9BURK</name>
<evidence type="ECO:0000313" key="1">
    <source>
        <dbReference type="EMBL" id="MCC8401215.1"/>
    </source>
</evidence>
<protein>
    <submittedName>
        <fullName evidence="1">Uncharacterized protein</fullName>
    </submittedName>
</protein>
<dbReference type="RefSeq" id="WP_230560108.1">
    <property type="nucleotide sequence ID" value="NZ_JAJITC010000002.1"/>
</dbReference>
<reference evidence="1 2" key="1">
    <citation type="submission" date="2021-11" db="EMBL/GenBank/DDBJ databases">
        <authorList>
            <person name="Oh E.-T."/>
            <person name="Kim S.-B."/>
        </authorList>
    </citation>
    <scope>NUCLEOTIDE SEQUENCE [LARGE SCALE GENOMIC DNA]</scope>
    <source>
        <strain evidence="1 2">MMS20-SJTN17</strain>
    </source>
</reference>